<name>A0A8B4GVG0_9CORY</name>
<organism evidence="1 2">
    <name type="scientific">Corynebacterium matruchotii</name>
    <dbReference type="NCBI Taxonomy" id="43768"/>
    <lineage>
        <taxon>Bacteria</taxon>
        <taxon>Bacillati</taxon>
        <taxon>Actinomycetota</taxon>
        <taxon>Actinomycetes</taxon>
        <taxon>Mycobacteriales</taxon>
        <taxon>Corynebacteriaceae</taxon>
        <taxon>Corynebacterium</taxon>
    </lineage>
</organism>
<evidence type="ECO:0000313" key="1">
    <source>
        <dbReference type="EMBL" id="SPW24084.1"/>
    </source>
</evidence>
<sequence length="88" mass="10366">MPKFIVTIGDLLPPTIVLFSHSRTMPDCLRVVHRHYFVTDEIRRYLLFYHGSVSPYFKQVLNEYCAVPAQLLHQVSPYRLIHLVNQLL</sequence>
<comment type="caution">
    <text evidence="1">The sequence shown here is derived from an EMBL/GenBank/DDBJ whole genome shotgun (WGS) entry which is preliminary data.</text>
</comment>
<dbReference type="EMBL" id="UARK01000001">
    <property type="protein sequence ID" value="SPW24084.1"/>
    <property type="molecule type" value="Genomic_DNA"/>
</dbReference>
<dbReference type="Proteomes" id="UP000249886">
    <property type="component" value="Unassembled WGS sequence"/>
</dbReference>
<protein>
    <submittedName>
        <fullName evidence="1">Uncharacterized protein</fullName>
    </submittedName>
</protein>
<evidence type="ECO:0000313" key="2">
    <source>
        <dbReference type="Proteomes" id="UP000249886"/>
    </source>
</evidence>
<reference evidence="1 2" key="1">
    <citation type="submission" date="2018-06" db="EMBL/GenBank/DDBJ databases">
        <authorList>
            <consortium name="Pathogen Informatics"/>
            <person name="Doyle S."/>
        </authorList>
    </citation>
    <scope>NUCLEOTIDE SEQUENCE [LARGE SCALE GENOMIC DNA]</scope>
    <source>
        <strain evidence="1 2">NCTC10254</strain>
    </source>
</reference>
<gene>
    <name evidence="1" type="ORF">NCTC10254_00449</name>
</gene>
<dbReference type="AlphaFoldDB" id="A0A8B4GVG0"/>
<accession>A0A8B4GVG0</accession>
<proteinExistence type="predicted"/>